<evidence type="ECO:0000256" key="2">
    <source>
        <dbReference type="ARBA" id="ARBA00022448"/>
    </source>
</evidence>
<evidence type="ECO:0000313" key="8">
    <source>
        <dbReference type="Proteomes" id="UP001139089"/>
    </source>
</evidence>
<evidence type="ECO:0000256" key="4">
    <source>
        <dbReference type="ARBA" id="ARBA00022840"/>
    </source>
</evidence>
<feature type="domain" description="ABC transporter" evidence="6">
    <location>
        <begin position="13"/>
        <end position="245"/>
    </location>
</feature>
<evidence type="ECO:0000256" key="5">
    <source>
        <dbReference type="ARBA" id="ARBA00022970"/>
    </source>
</evidence>
<dbReference type="SMART" id="SM00382">
    <property type="entry name" value="AAA"/>
    <property type="match status" value="1"/>
</dbReference>
<dbReference type="InterPro" id="IPR003439">
    <property type="entry name" value="ABC_transporter-like_ATP-bd"/>
</dbReference>
<name>A0A9X1NNW1_9HYPH</name>
<keyword evidence="5" id="KW-0029">Amino-acid transport</keyword>
<dbReference type="CDD" id="cd03224">
    <property type="entry name" value="ABC_TM1139_LivF_branched"/>
    <property type="match status" value="1"/>
</dbReference>
<reference evidence="7" key="1">
    <citation type="submission" date="2021-12" db="EMBL/GenBank/DDBJ databases">
        <authorList>
            <person name="Li Y."/>
        </authorList>
    </citation>
    <scope>NUCLEOTIDE SEQUENCE</scope>
    <source>
        <strain evidence="7">DKSPLA3</strain>
    </source>
</reference>
<evidence type="ECO:0000256" key="3">
    <source>
        <dbReference type="ARBA" id="ARBA00022741"/>
    </source>
</evidence>
<sequence>MSDVPASPLRPALDLHALVAGYEPDLPIVRGVDLVIPEGDFVVLLGPNGAGKSTLVKAIAGVVPIHAGAVLLAGQDITSVPAHRKIARGLAFVPQTENIFATLSIHENLQLAAAILPKRDRAGRIDGLYRRFPDLARQPSRMAGALSGGQRQMLAVARALIVDPSVLILDEPSAGLSPKIVGEVFAMLQDINADGITIVLVEQNVKAALAIARRAVVLVEGRIRHEGPADGLFGDPLLARLYLGGSHAGETGAP</sequence>
<evidence type="ECO:0000313" key="7">
    <source>
        <dbReference type="EMBL" id="MCD7108060.1"/>
    </source>
</evidence>
<dbReference type="Pfam" id="PF00005">
    <property type="entry name" value="ABC_tran"/>
    <property type="match status" value="1"/>
</dbReference>
<dbReference type="PANTHER" id="PTHR43820">
    <property type="entry name" value="HIGH-AFFINITY BRANCHED-CHAIN AMINO ACID TRANSPORT ATP-BINDING PROTEIN LIVF"/>
    <property type="match status" value="1"/>
</dbReference>
<keyword evidence="4 7" id="KW-0067">ATP-binding</keyword>
<dbReference type="PANTHER" id="PTHR43820:SF7">
    <property type="entry name" value="BRANCHED-CHAIN AMINO ACID TRANSPORT ATP-BINDING PROTEIN LIVF-RELATED"/>
    <property type="match status" value="1"/>
</dbReference>
<dbReference type="GO" id="GO:0016887">
    <property type="term" value="F:ATP hydrolysis activity"/>
    <property type="evidence" value="ECO:0007669"/>
    <property type="project" value="InterPro"/>
</dbReference>
<dbReference type="AlphaFoldDB" id="A0A9X1NNW1"/>
<proteinExistence type="inferred from homology"/>
<dbReference type="Gene3D" id="3.40.50.300">
    <property type="entry name" value="P-loop containing nucleotide triphosphate hydrolases"/>
    <property type="match status" value="1"/>
</dbReference>
<dbReference type="InterPro" id="IPR017871">
    <property type="entry name" value="ABC_transporter-like_CS"/>
</dbReference>
<dbReference type="EMBL" id="JAJOZR010000001">
    <property type="protein sequence ID" value="MCD7108060.1"/>
    <property type="molecule type" value="Genomic_DNA"/>
</dbReference>
<organism evidence="7 8">
    <name type="scientific">Rhizobium quercicola</name>
    <dbReference type="NCBI Taxonomy" id="2901226"/>
    <lineage>
        <taxon>Bacteria</taxon>
        <taxon>Pseudomonadati</taxon>
        <taxon>Pseudomonadota</taxon>
        <taxon>Alphaproteobacteria</taxon>
        <taxon>Hyphomicrobiales</taxon>
        <taxon>Rhizobiaceae</taxon>
        <taxon>Rhizobium/Agrobacterium group</taxon>
        <taxon>Rhizobium</taxon>
    </lineage>
</organism>
<comment type="caution">
    <text evidence="7">The sequence shown here is derived from an EMBL/GenBank/DDBJ whole genome shotgun (WGS) entry which is preliminary data.</text>
</comment>
<keyword evidence="8" id="KW-1185">Reference proteome</keyword>
<evidence type="ECO:0000256" key="1">
    <source>
        <dbReference type="ARBA" id="ARBA00005417"/>
    </source>
</evidence>
<protein>
    <submittedName>
        <fullName evidence="7">ABC transporter ATP-binding protein</fullName>
    </submittedName>
</protein>
<dbReference type="InterPro" id="IPR052156">
    <property type="entry name" value="BCAA_Transport_ATP-bd_LivF"/>
</dbReference>
<dbReference type="PROSITE" id="PS00211">
    <property type="entry name" value="ABC_TRANSPORTER_1"/>
    <property type="match status" value="1"/>
</dbReference>
<dbReference type="SUPFAM" id="SSF52540">
    <property type="entry name" value="P-loop containing nucleoside triphosphate hydrolases"/>
    <property type="match status" value="1"/>
</dbReference>
<evidence type="ECO:0000259" key="6">
    <source>
        <dbReference type="PROSITE" id="PS50893"/>
    </source>
</evidence>
<keyword evidence="2" id="KW-0813">Transport</keyword>
<comment type="similarity">
    <text evidence="1">Belongs to the ABC transporter superfamily.</text>
</comment>
<dbReference type="InterPro" id="IPR027417">
    <property type="entry name" value="P-loop_NTPase"/>
</dbReference>
<dbReference type="Proteomes" id="UP001139089">
    <property type="component" value="Unassembled WGS sequence"/>
</dbReference>
<dbReference type="PROSITE" id="PS50893">
    <property type="entry name" value="ABC_TRANSPORTER_2"/>
    <property type="match status" value="1"/>
</dbReference>
<dbReference type="GO" id="GO:0015807">
    <property type="term" value="P:L-amino acid transport"/>
    <property type="evidence" value="ECO:0007669"/>
    <property type="project" value="TreeGrafter"/>
</dbReference>
<dbReference type="GO" id="GO:0015658">
    <property type="term" value="F:branched-chain amino acid transmembrane transporter activity"/>
    <property type="evidence" value="ECO:0007669"/>
    <property type="project" value="TreeGrafter"/>
</dbReference>
<dbReference type="GO" id="GO:0005524">
    <property type="term" value="F:ATP binding"/>
    <property type="evidence" value="ECO:0007669"/>
    <property type="project" value="UniProtKB-KW"/>
</dbReference>
<dbReference type="RefSeq" id="WP_231811840.1">
    <property type="nucleotide sequence ID" value="NZ_JAJOZR010000001.1"/>
</dbReference>
<dbReference type="InterPro" id="IPR003593">
    <property type="entry name" value="AAA+_ATPase"/>
</dbReference>
<gene>
    <name evidence="7" type="ORF">LRX75_03285</name>
</gene>
<accession>A0A9X1NNW1</accession>
<keyword evidence="3" id="KW-0547">Nucleotide-binding</keyword>